<dbReference type="AlphaFoldDB" id="A0A9N9DD11"/>
<dbReference type="EMBL" id="CAJVPP010003710">
    <property type="protein sequence ID" value="CAG8635512.1"/>
    <property type="molecule type" value="Genomic_DNA"/>
</dbReference>
<dbReference type="Proteomes" id="UP000789375">
    <property type="component" value="Unassembled WGS sequence"/>
</dbReference>
<keyword evidence="2" id="KW-1185">Reference proteome</keyword>
<organism evidence="1 2">
    <name type="scientific">Funneliformis mosseae</name>
    <name type="common">Endomycorrhizal fungus</name>
    <name type="synonym">Glomus mosseae</name>
    <dbReference type="NCBI Taxonomy" id="27381"/>
    <lineage>
        <taxon>Eukaryota</taxon>
        <taxon>Fungi</taxon>
        <taxon>Fungi incertae sedis</taxon>
        <taxon>Mucoromycota</taxon>
        <taxon>Glomeromycotina</taxon>
        <taxon>Glomeromycetes</taxon>
        <taxon>Glomerales</taxon>
        <taxon>Glomeraceae</taxon>
        <taxon>Funneliformis</taxon>
    </lineage>
</organism>
<name>A0A9N9DD11_FUNMO</name>
<proteinExistence type="predicted"/>
<gene>
    <name evidence="1" type="ORF">FMOSSE_LOCUS10712</name>
</gene>
<evidence type="ECO:0000313" key="2">
    <source>
        <dbReference type="Proteomes" id="UP000789375"/>
    </source>
</evidence>
<evidence type="ECO:0000313" key="1">
    <source>
        <dbReference type="EMBL" id="CAG8635512.1"/>
    </source>
</evidence>
<protein>
    <submittedName>
        <fullName evidence="1">9441_t:CDS:1</fullName>
    </submittedName>
</protein>
<accession>A0A9N9DD11</accession>
<comment type="caution">
    <text evidence="1">The sequence shown here is derived from an EMBL/GenBank/DDBJ whole genome shotgun (WGS) entry which is preliminary data.</text>
</comment>
<reference evidence="1" key="1">
    <citation type="submission" date="2021-06" db="EMBL/GenBank/DDBJ databases">
        <authorList>
            <person name="Kallberg Y."/>
            <person name="Tangrot J."/>
            <person name="Rosling A."/>
        </authorList>
    </citation>
    <scope>NUCLEOTIDE SEQUENCE</scope>
    <source>
        <strain evidence="1">87-6 pot B 2015</strain>
    </source>
</reference>
<sequence length="137" mass="16165">MRFYCEAIEEKEDSRKYRKFLTDRERMIGEELLHCDILKYQSSTAWLDNLMKEWEKTYTQFIQVFSQAFLAQISRIDERTLILSFYLADTCEVLNGWADQIKSSCRLAISGSIDSRDILAEDAQTPDSIGIYYEEYP</sequence>